<dbReference type="Proteomes" id="UP001443914">
    <property type="component" value="Unassembled WGS sequence"/>
</dbReference>
<dbReference type="CDD" id="cd22160">
    <property type="entry name" value="F-box_AtFBL13-like"/>
    <property type="match status" value="1"/>
</dbReference>
<dbReference type="InterPro" id="IPR036047">
    <property type="entry name" value="F-box-like_dom_sf"/>
</dbReference>
<feature type="domain" description="FBD" evidence="1">
    <location>
        <begin position="401"/>
        <end position="471"/>
    </location>
</feature>
<proteinExistence type="predicted"/>
<dbReference type="PANTHER" id="PTHR31293">
    <property type="entry name" value="RNI-LIKE SUPERFAMILY PROTEIN"/>
    <property type="match status" value="1"/>
</dbReference>
<gene>
    <name evidence="2" type="ORF">RND81_04G098700</name>
</gene>
<evidence type="ECO:0000259" key="1">
    <source>
        <dbReference type="SMART" id="SM00579"/>
    </source>
</evidence>
<evidence type="ECO:0000313" key="3">
    <source>
        <dbReference type="Proteomes" id="UP001443914"/>
    </source>
</evidence>
<accession>A0AAW1LJ48</accession>
<dbReference type="InterPro" id="IPR055357">
    <property type="entry name" value="LRR_At1g61320_AtMIF1"/>
</dbReference>
<dbReference type="Pfam" id="PF23622">
    <property type="entry name" value="LRR_At1g61320_AtMIF1"/>
    <property type="match status" value="1"/>
</dbReference>
<sequence>MRRPRKRGKHVEDPISGNCLDRISSLPDKLLGHVLSFLPTRLAVITSILSTRWRYLFTLTTCLSFDDQISYVDQEPNEIIEATRCFNEFVDKVVKLHQISPIKKFSLVCHGTYDKSDLNRWLTNALQKGVQELSYERYGSIDRVSDHDSLFMCETLVSLKMKDPGYNTIKFPQSARLPKLKILHLDWILFFDFNSMEKLFSGCQLLEELTLKCCGCHTDGHAFHRTEILKVLTVKSCNFTWGTFEIDAPNLVYLRYSSSTGVRIFPSWKSSCSFDKAKLHLDYNYDKDSVKYDRELLKAAAYKVTKLRFMNNSVQDLVTLDDDEQMPDFLSLSSLHLGDICCNAWKYVTSLLDKSPQLKTVVFKSGIPCWCMSPYECSKFCYCNSLRSPSDIPDIPLDPFSCHVDEIRVYNFCEHKVPLLLIGHLLKNATVLRNLTVCTDFDDSDSKEELKICKQLSMLPRVSKDCCVRMN</sequence>
<dbReference type="SUPFAM" id="SSF81383">
    <property type="entry name" value="F-box domain"/>
    <property type="match status" value="1"/>
</dbReference>
<dbReference type="InterPro" id="IPR032675">
    <property type="entry name" value="LRR_dom_sf"/>
</dbReference>
<organism evidence="2 3">
    <name type="scientific">Saponaria officinalis</name>
    <name type="common">Common soapwort</name>
    <name type="synonym">Lychnis saponaria</name>
    <dbReference type="NCBI Taxonomy" id="3572"/>
    <lineage>
        <taxon>Eukaryota</taxon>
        <taxon>Viridiplantae</taxon>
        <taxon>Streptophyta</taxon>
        <taxon>Embryophyta</taxon>
        <taxon>Tracheophyta</taxon>
        <taxon>Spermatophyta</taxon>
        <taxon>Magnoliopsida</taxon>
        <taxon>eudicotyledons</taxon>
        <taxon>Gunneridae</taxon>
        <taxon>Pentapetalae</taxon>
        <taxon>Caryophyllales</taxon>
        <taxon>Caryophyllaceae</taxon>
        <taxon>Caryophylleae</taxon>
        <taxon>Saponaria</taxon>
    </lineage>
</organism>
<dbReference type="Gene3D" id="3.80.10.10">
    <property type="entry name" value="Ribonuclease Inhibitor"/>
    <property type="match status" value="1"/>
</dbReference>
<dbReference type="EMBL" id="JBDFQZ010000004">
    <property type="protein sequence ID" value="KAK9733883.1"/>
    <property type="molecule type" value="Genomic_DNA"/>
</dbReference>
<evidence type="ECO:0000313" key="2">
    <source>
        <dbReference type="EMBL" id="KAK9733885.1"/>
    </source>
</evidence>
<comment type="caution">
    <text evidence="2">The sequence shown here is derived from an EMBL/GenBank/DDBJ whole genome shotgun (WGS) entry which is preliminary data.</text>
</comment>
<dbReference type="InterPro" id="IPR055294">
    <property type="entry name" value="FBL60-like"/>
</dbReference>
<dbReference type="InterPro" id="IPR006566">
    <property type="entry name" value="FBD"/>
</dbReference>
<keyword evidence="3" id="KW-1185">Reference proteome</keyword>
<dbReference type="InterPro" id="IPR053781">
    <property type="entry name" value="F-box_AtFBL13-like"/>
</dbReference>
<dbReference type="InterPro" id="IPR001810">
    <property type="entry name" value="F-box_dom"/>
</dbReference>
<dbReference type="SMART" id="SM00579">
    <property type="entry name" value="FBD"/>
    <property type="match status" value="1"/>
</dbReference>
<dbReference type="Pfam" id="PF00646">
    <property type="entry name" value="F-box"/>
    <property type="match status" value="1"/>
</dbReference>
<dbReference type="SUPFAM" id="SSF52058">
    <property type="entry name" value="L domain-like"/>
    <property type="match status" value="1"/>
</dbReference>
<protein>
    <recommendedName>
        <fullName evidence="1">FBD domain-containing protein</fullName>
    </recommendedName>
</protein>
<name>A0AAW1LJ48_SAPOF</name>
<dbReference type="AlphaFoldDB" id="A0AAW1LJ48"/>
<reference evidence="2 3" key="1">
    <citation type="submission" date="2024-03" db="EMBL/GenBank/DDBJ databases">
        <title>WGS assembly of Saponaria officinalis var. Norfolk2.</title>
        <authorList>
            <person name="Jenkins J."/>
            <person name="Shu S."/>
            <person name="Grimwood J."/>
            <person name="Barry K."/>
            <person name="Goodstein D."/>
            <person name="Schmutz J."/>
            <person name="Leebens-Mack J."/>
            <person name="Osbourn A."/>
        </authorList>
    </citation>
    <scope>NUCLEOTIDE SEQUENCE [LARGE SCALE GENOMIC DNA]</scope>
    <source>
        <strain evidence="3">cv. Norfolk2</strain>
        <strain evidence="2">JIC</strain>
        <tissue evidence="2">Leaf</tissue>
    </source>
</reference>
<dbReference type="EMBL" id="JBDFQZ010000004">
    <property type="protein sequence ID" value="KAK9733885.1"/>
    <property type="molecule type" value="Genomic_DNA"/>
</dbReference>
<dbReference type="PANTHER" id="PTHR31293:SF12">
    <property type="entry name" value="RNI-LIKE SUPERFAMILY PROTEIN"/>
    <property type="match status" value="1"/>
</dbReference>